<gene>
    <name evidence="2" type="ORF">MNBD_GAMMA07-1427</name>
</gene>
<sequence>MRWAVPWFLLGTALTSLSIMSEHWIYMLAVMLQLIFYTLVIIGFISKKARQSAIIKIPYFFMQVNAAITHATLQFLIGKRVTVWQPSKR</sequence>
<keyword evidence="1" id="KW-1133">Transmembrane helix</keyword>
<keyword evidence="1" id="KW-0472">Membrane</keyword>
<accession>A0A3B0WV25</accession>
<proteinExistence type="predicted"/>
<reference evidence="2" key="1">
    <citation type="submission" date="2018-06" db="EMBL/GenBank/DDBJ databases">
        <authorList>
            <person name="Zhirakovskaya E."/>
        </authorList>
    </citation>
    <scope>NUCLEOTIDE SEQUENCE</scope>
</reference>
<keyword evidence="1" id="KW-0812">Transmembrane</keyword>
<protein>
    <submittedName>
        <fullName evidence="2">Uncharacterized protein</fullName>
    </submittedName>
</protein>
<dbReference type="EMBL" id="UOFF01000011">
    <property type="protein sequence ID" value="VAW53039.1"/>
    <property type="molecule type" value="Genomic_DNA"/>
</dbReference>
<evidence type="ECO:0000313" key="2">
    <source>
        <dbReference type="EMBL" id="VAW53039.1"/>
    </source>
</evidence>
<feature type="transmembrane region" description="Helical" evidence="1">
    <location>
        <begin position="25"/>
        <end position="45"/>
    </location>
</feature>
<dbReference type="AlphaFoldDB" id="A0A3B0WV25"/>
<evidence type="ECO:0000256" key="1">
    <source>
        <dbReference type="SAM" id="Phobius"/>
    </source>
</evidence>
<organism evidence="2">
    <name type="scientific">hydrothermal vent metagenome</name>
    <dbReference type="NCBI Taxonomy" id="652676"/>
    <lineage>
        <taxon>unclassified sequences</taxon>
        <taxon>metagenomes</taxon>
        <taxon>ecological metagenomes</taxon>
    </lineage>
</organism>
<name>A0A3B0WV25_9ZZZZ</name>